<accession>A0A8H7XPK9</accession>
<evidence type="ECO:0000313" key="2">
    <source>
        <dbReference type="EMBL" id="KAG5163509.1"/>
    </source>
</evidence>
<reference evidence="2" key="1">
    <citation type="submission" date="2021-02" db="EMBL/GenBank/DDBJ databases">
        <title>Psilocybe cubensis genome.</title>
        <authorList>
            <person name="Mckernan K.J."/>
            <person name="Crawford S."/>
            <person name="Trippe A."/>
            <person name="Kane L.T."/>
            <person name="Mclaughlin S."/>
        </authorList>
    </citation>
    <scope>NUCLEOTIDE SEQUENCE [LARGE SCALE GENOMIC DNA]</scope>
    <source>
        <strain evidence="2">MGC-MH-2018</strain>
    </source>
</reference>
<evidence type="ECO:0000256" key="1">
    <source>
        <dbReference type="SAM" id="MobiDB-lite"/>
    </source>
</evidence>
<feature type="compositionally biased region" description="Basic and acidic residues" evidence="1">
    <location>
        <begin position="151"/>
        <end position="231"/>
    </location>
</feature>
<comment type="caution">
    <text evidence="2">The sequence shown here is derived from an EMBL/GenBank/DDBJ whole genome shotgun (WGS) entry which is preliminary data.</text>
</comment>
<feature type="region of interest" description="Disordered" evidence="1">
    <location>
        <begin position="102"/>
        <end position="369"/>
    </location>
</feature>
<feature type="compositionally biased region" description="Basic residues" evidence="1">
    <location>
        <begin position="232"/>
        <end position="241"/>
    </location>
</feature>
<proteinExistence type="predicted"/>
<name>A0A8H7XPK9_PSICU</name>
<dbReference type="EMBL" id="JAFIQS010000014">
    <property type="protein sequence ID" value="KAG5163509.1"/>
    <property type="molecule type" value="Genomic_DNA"/>
</dbReference>
<sequence length="501" mass="58561">MASSSSTTATFAQRLADWEKTFTECYRNGESAFNAQLEQLYRDLVPLCQEHVRNVANFRLVDYIASPIVYSYKTSQGKDGKQVARFEVDWATLHHQVANFKAYQEGQEAQRKRREEEEQEKRREKEEQEEERQRVEKRGKREVRRKREEKKKREEERQREEKEERQREEERRKREEEKQKVEERRKEERGKREQERKTREQERQKAEERRKREQEQEQETDKERNKEETEKRRAKKGKGKTVKPPVEDGPITDAHKDKGKRKAADPVESIQLAPADYRGPQTRKGEIILHITASNMPGHPAYREKLERLAKSKQGKYKSKGMIESHTDKDADADVNKDNKGNDQEAPPTTPTRKMLTQSAKKDTNQDDIPPIRKARLRSKKARQVPEGMVDMVERCMGCTKFKVPCHVKGETGTEPLVPVKHQSCKSCKSRKIYCSFYPGHFYPGRNTVAGQFNLLTPLGSYRKVLKLEEGEDVSAKEKAGEGSFPEDVAELLVQLFEQQG</sequence>
<feature type="compositionally biased region" description="Basic and acidic residues" evidence="1">
    <location>
        <begin position="301"/>
        <end position="310"/>
    </location>
</feature>
<organism evidence="2">
    <name type="scientific">Psilocybe cubensis</name>
    <name type="common">Psychedelic mushroom</name>
    <name type="synonym">Stropharia cubensis</name>
    <dbReference type="NCBI Taxonomy" id="181762"/>
    <lineage>
        <taxon>Eukaryota</taxon>
        <taxon>Fungi</taxon>
        <taxon>Dikarya</taxon>
        <taxon>Basidiomycota</taxon>
        <taxon>Agaricomycotina</taxon>
        <taxon>Agaricomycetes</taxon>
        <taxon>Agaricomycetidae</taxon>
        <taxon>Agaricales</taxon>
        <taxon>Agaricineae</taxon>
        <taxon>Strophariaceae</taxon>
        <taxon>Psilocybe</taxon>
    </lineage>
</organism>
<feature type="compositionally biased region" description="Basic residues" evidence="1">
    <location>
        <begin position="137"/>
        <end position="150"/>
    </location>
</feature>
<dbReference type="AlphaFoldDB" id="A0A8H7XPK9"/>
<gene>
    <name evidence="2" type="ORF">JR316_011286</name>
</gene>
<feature type="compositionally biased region" description="Basic and acidic residues" evidence="1">
    <location>
        <begin position="321"/>
        <end position="343"/>
    </location>
</feature>
<feature type="compositionally biased region" description="Basic and acidic residues" evidence="1">
    <location>
        <begin position="108"/>
        <end position="136"/>
    </location>
</feature>
<protein>
    <submittedName>
        <fullName evidence="2">Uncharacterized protein</fullName>
    </submittedName>
</protein>